<proteinExistence type="predicted"/>
<evidence type="ECO:0000256" key="4">
    <source>
        <dbReference type="ARBA" id="ARBA00022692"/>
    </source>
</evidence>
<gene>
    <name evidence="8" type="ORF">S01H1_54320</name>
</gene>
<feature type="transmembrane region" description="Helical" evidence="7">
    <location>
        <begin position="45"/>
        <end position="64"/>
    </location>
</feature>
<keyword evidence="5 7" id="KW-1133">Transmembrane helix</keyword>
<keyword evidence="4 7" id="KW-0812">Transmembrane</keyword>
<evidence type="ECO:0000256" key="2">
    <source>
        <dbReference type="ARBA" id="ARBA00022475"/>
    </source>
</evidence>
<dbReference type="PANTHER" id="PTHR22926:SF3">
    <property type="entry name" value="UNDECAPRENYL-PHOSPHATE ALPHA-N-ACETYLGLUCOSAMINYL 1-PHOSPHATE TRANSFERASE"/>
    <property type="match status" value="1"/>
</dbReference>
<dbReference type="GO" id="GO:0005886">
    <property type="term" value="C:plasma membrane"/>
    <property type="evidence" value="ECO:0007669"/>
    <property type="project" value="UniProtKB-SubCell"/>
</dbReference>
<feature type="transmembrane region" description="Helical" evidence="7">
    <location>
        <begin position="129"/>
        <end position="150"/>
    </location>
</feature>
<dbReference type="GO" id="GO:0016780">
    <property type="term" value="F:phosphotransferase activity, for other substituted phosphate groups"/>
    <property type="evidence" value="ECO:0007669"/>
    <property type="project" value="InterPro"/>
</dbReference>
<dbReference type="AlphaFoldDB" id="X0VZ30"/>
<accession>X0VZ30</accession>
<organism evidence="8">
    <name type="scientific">marine sediment metagenome</name>
    <dbReference type="NCBI Taxonomy" id="412755"/>
    <lineage>
        <taxon>unclassified sequences</taxon>
        <taxon>metagenomes</taxon>
        <taxon>ecological metagenomes</taxon>
    </lineage>
</organism>
<dbReference type="GO" id="GO:0044038">
    <property type="term" value="P:cell wall macromolecule biosynthetic process"/>
    <property type="evidence" value="ECO:0007669"/>
    <property type="project" value="TreeGrafter"/>
</dbReference>
<reference evidence="8" key="1">
    <citation type="journal article" date="2014" name="Front. Microbiol.">
        <title>High frequency of phylogenetically diverse reductive dehalogenase-homologous genes in deep subseafloor sedimentary metagenomes.</title>
        <authorList>
            <person name="Kawai M."/>
            <person name="Futagami T."/>
            <person name="Toyoda A."/>
            <person name="Takaki Y."/>
            <person name="Nishi S."/>
            <person name="Hori S."/>
            <person name="Arai W."/>
            <person name="Tsubouchi T."/>
            <person name="Morono Y."/>
            <person name="Uchiyama I."/>
            <person name="Ito T."/>
            <person name="Fujiyama A."/>
            <person name="Inagaki F."/>
            <person name="Takami H."/>
        </authorList>
    </citation>
    <scope>NUCLEOTIDE SEQUENCE</scope>
    <source>
        <strain evidence="8">Expedition CK06-06</strain>
    </source>
</reference>
<evidence type="ECO:0000313" key="8">
    <source>
        <dbReference type="EMBL" id="GAG16352.1"/>
    </source>
</evidence>
<evidence type="ECO:0000256" key="1">
    <source>
        <dbReference type="ARBA" id="ARBA00004651"/>
    </source>
</evidence>
<dbReference type="Pfam" id="PF00953">
    <property type="entry name" value="Glycos_transf_4"/>
    <property type="match status" value="1"/>
</dbReference>
<keyword evidence="2" id="KW-1003">Cell membrane</keyword>
<name>X0VZ30_9ZZZZ</name>
<evidence type="ECO:0000256" key="7">
    <source>
        <dbReference type="SAM" id="Phobius"/>
    </source>
</evidence>
<comment type="subcellular location">
    <subcellularLocation>
        <location evidence="1">Cell membrane</location>
        <topology evidence="1">Multi-pass membrane protein</topology>
    </subcellularLocation>
</comment>
<comment type="caution">
    <text evidence="8">The sequence shown here is derived from an EMBL/GenBank/DDBJ whole genome shotgun (WGS) entry which is preliminary data.</text>
</comment>
<feature type="transmembrane region" description="Helical" evidence="7">
    <location>
        <begin position="100"/>
        <end position="117"/>
    </location>
</feature>
<dbReference type="PANTHER" id="PTHR22926">
    <property type="entry name" value="PHOSPHO-N-ACETYLMURAMOYL-PENTAPEPTIDE-TRANSFERASE"/>
    <property type="match status" value="1"/>
</dbReference>
<evidence type="ECO:0000256" key="5">
    <source>
        <dbReference type="ARBA" id="ARBA00022989"/>
    </source>
</evidence>
<evidence type="ECO:0000256" key="3">
    <source>
        <dbReference type="ARBA" id="ARBA00022679"/>
    </source>
</evidence>
<dbReference type="GO" id="GO:0009103">
    <property type="term" value="P:lipopolysaccharide biosynthetic process"/>
    <property type="evidence" value="ECO:0007669"/>
    <property type="project" value="TreeGrafter"/>
</dbReference>
<feature type="non-terminal residue" evidence="8">
    <location>
        <position position="224"/>
    </location>
</feature>
<sequence>MIILLFLSFLISLASGWLVSKYGIKLGFSDLPNERSLHTIETPRGGGLGVVISCSLIISILGILGRLDIQLILALLCGGIIIAIIGLLDDYQPVAVRWRILIHFVAVCWAVVLIDGFQTINIGIGILHLGWLGSLLAVIGIVWLINLYNFMDGIDGIAGIEAIFVAGFGGVLLALSGEWDLAYLCWGITFASGGFLVWNWQPAKIFMGDVGSGPLGFIFGVLAV</sequence>
<feature type="transmembrane region" description="Helical" evidence="7">
    <location>
        <begin position="156"/>
        <end position="174"/>
    </location>
</feature>
<evidence type="ECO:0008006" key="9">
    <source>
        <dbReference type="Google" id="ProtNLM"/>
    </source>
</evidence>
<keyword evidence="6 7" id="KW-0472">Membrane</keyword>
<dbReference type="EMBL" id="BARS01035237">
    <property type="protein sequence ID" value="GAG16352.1"/>
    <property type="molecule type" value="Genomic_DNA"/>
</dbReference>
<protein>
    <recommendedName>
        <fullName evidence="9">Glycosyl transferase family 4</fullName>
    </recommendedName>
</protein>
<dbReference type="InterPro" id="IPR000715">
    <property type="entry name" value="Glycosyl_transferase_4"/>
</dbReference>
<evidence type="ECO:0000256" key="6">
    <source>
        <dbReference type="ARBA" id="ARBA00023136"/>
    </source>
</evidence>
<dbReference type="GO" id="GO:0071555">
    <property type="term" value="P:cell wall organization"/>
    <property type="evidence" value="ECO:0007669"/>
    <property type="project" value="TreeGrafter"/>
</dbReference>
<feature type="transmembrane region" description="Helical" evidence="7">
    <location>
        <begin position="181"/>
        <end position="199"/>
    </location>
</feature>
<keyword evidence="3" id="KW-0808">Transferase</keyword>
<feature type="transmembrane region" description="Helical" evidence="7">
    <location>
        <begin position="71"/>
        <end position="88"/>
    </location>
</feature>